<dbReference type="SUPFAM" id="SSF51182">
    <property type="entry name" value="RmlC-like cupins"/>
    <property type="match status" value="1"/>
</dbReference>
<organism evidence="3 4">
    <name type="scientific">Albidovulum aquaemixtae</name>
    <dbReference type="NCBI Taxonomy" id="1542388"/>
    <lineage>
        <taxon>Bacteria</taxon>
        <taxon>Pseudomonadati</taxon>
        <taxon>Pseudomonadota</taxon>
        <taxon>Alphaproteobacteria</taxon>
        <taxon>Rhodobacterales</taxon>
        <taxon>Paracoccaceae</taxon>
        <taxon>Albidovulum</taxon>
    </lineage>
</organism>
<gene>
    <name evidence="3" type="ORF">DEA8626_01041</name>
</gene>
<reference evidence="3 4" key="1">
    <citation type="submission" date="2018-03" db="EMBL/GenBank/DDBJ databases">
        <authorList>
            <person name="Keele B.F."/>
        </authorList>
    </citation>
    <scope>NUCLEOTIDE SEQUENCE [LARGE SCALE GENOMIC DNA]</scope>
    <source>
        <strain evidence="3 4">CECT 8626</strain>
    </source>
</reference>
<dbReference type="AlphaFoldDB" id="A0A2R8B4I0"/>
<dbReference type="InterPro" id="IPR013096">
    <property type="entry name" value="Cupin_2"/>
</dbReference>
<feature type="chain" id="PRO_5015361491" description="Cupin type-2 domain-containing protein" evidence="1">
    <location>
        <begin position="31"/>
        <end position="163"/>
    </location>
</feature>
<feature type="domain" description="Cupin type-2" evidence="2">
    <location>
        <begin position="80"/>
        <end position="149"/>
    </location>
</feature>
<protein>
    <recommendedName>
        <fullName evidence="2">Cupin type-2 domain-containing protein</fullName>
    </recommendedName>
</protein>
<sequence length="163" mass="17434">MSQIHPIGRKTAILSVGAALALAFGVSAQAGECPADQLMDGAVMSGETTAVGVTDTVIASIDLTPKGGSFENQLLRMRKLTIEPGGVVPWHEHSVRPANIYILSGEIEEYRANCKVPIVHKAGEVTMEFGKGFAHWWKNTGTEPVELISADIFTAEMGDPNQM</sequence>
<dbReference type="InterPro" id="IPR014710">
    <property type="entry name" value="RmlC-like_jellyroll"/>
</dbReference>
<dbReference type="Pfam" id="PF07883">
    <property type="entry name" value="Cupin_2"/>
    <property type="match status" value="1"/>
</dbReference>
<dbReference type="InterPro" id="IPR011051">
    <property type="entry name" value="RmlC_Cupin_sf"/>
</dbReference>
<evidence type="ECO:0000259" key="2">
    <source>
        <dbReference type="Pfam" id="PF07883"/>
    </source>
</evidence>
<dbReference type="RefSeq" id="WP_108851957.1">
    <property type="nucleotide sequence ID" value="NZ_OMOQ01000001.1"/>
</dbReference>
<dbReference type="Proteomes" id="UP000244924">
    <property type="component" value="Unassembled WGS sequence"/>
</dbReference>
<name>A0A2R8B4I0_9RHOB</name>
<dbReference type="OrthoDB" id="8561853at2"/>
<evidence type="ECO:0000313" key="4">
    <source>
        <dbReference type="Proteomes" id="UP000244924"/>
    </source>
</evidence>
<evidence type="ECO:0000256" key="1">
    <source>
        <dbReference type="SAM" id="SignalP"/>
    </source>
</evidence>
<accession>A0A2R8B4I0</accession>
<keyword evidence="4" id="KW-1185">Reference proteome</keyword>
<dbReference type="EMBL" id="OMOQ01000001">
    <property type="protein sequence ID" value="SPH17518.1"/>
    <property type="molecule type" value="Genomic_DNA"/>
</dbReference>
<dbReference type="Gene3D" id="2.60.120.10">
    <property type="entry name" value="Jelly Rolls"/>
    <property type="match status" value="1"/>
</dbReference>
<feature type="signal peptide" evidence="1">
    <location>
        <begin position="1"/>
        <end position="30"/>
    </location>
</feature>
<keyword evidence="1" id="KW-0732">Signal</keyword>
<evidence type="ECO:0000313" key="3">
    <source>
        <dbReference type="EMBL" id="SPH17518.1"/>
    </source>
</evidence>
<proteinExistence type="predicted"/>